<evidence type="ECO:0000259" key="12">
    <source>
        <dbReference type="PROSITE" id="PS50109"/>
    </source>
</evidence>
<evidence type="ECO:0000256" key="9">
    <source>
        <dbReference type="ARBA" id="ARBA00023012"/>
    </source>
</evidence>
<keyword evidence="5" id="KW-0597">Phosphoprotein</keyword>
<dbReference type="GO" id="GO:0000155">
    <property type="term" value="F:phosphorelay sensor kinase activity"/>
    <property type="evidence" value="ECO:0007669"/>
    <property type="project" value="TreeGrafter"/>
</dbReference>
<dbReference type="InterPro" id="IPR003594">
    <property type="entry name" value="HATPase_dom"/>
</dbReference>
<gene>
    <name evidence="13" type="ORF">GGQ54_001225</name>
</gene>
<keyword evidence="8 11" id="KW-1133">Transmembrane helix</keyword>
<keyword evidence="14" id="KW-1185">Reference proteome</keyword>
<reference evidence="13 14" key="1">
    <citation type="submission" date="2020-07" db="EMBL/GenBank/DDBJ databases">
        <title>Sequencing the genomes of 1000 actinobacteria strains.</title>
        <authorList>
            <person name="Klenk H.-P."/>
        </authorList>
    </citation>
    <scope>NUCLEOTIDE SEQUENCE [LARGE SCALE GENOMIC DNA]</scope>
    <source>
        <strain evidence="13 14">DSM 103164</strain>
    </source>
</reference>
<dbReference type="GO" id="GO:0005886">
    <property type="term" value="C:plasma membrane"/>
    <property type="evidence" value="ECO:0007669"/>
    <property type="project" value="UniProtKB-SubCell"/>
</dbReference>
<sequence length="554" mass="58061">MRRALGIASAPWRWWRSASIATRLFAQTTALLLVAALAAFALLAADARAAAEASAARTSRETAVTIAAAPQVRRTLAGAADRYPTDPRRAVAEASAALEPYAVEVAAVTDLDFVTIMAVDGTRYTHPDPSRIGAAYLGTIEPAQRGEIFTEVYTGTLGPSVRAIVPVRHGGRIVGLVAAGVTIDQVTDTVLARLGLLAGAVAAAIALAGIAAWLIARRLRALTHGQGPEGLARLFAAHEAALHSVDDGLVLIEGDRIALANDRARELLGVAPPAEPGWSALPPAARALAAADGAADRASAVVAGRSLLIDRSPAEVSGRQAVMLTIRDRTELSRISGELDSLRTMARALRAQTHEFDNRLHTIITLIELGKADQALAFAADRDLGQRVADRMLAADSEPVLAALLLGKSAQAHERGVRLFFETHLAPGDHQVPAPDLVTILGNLIDNAIDAAADHVRDHSRGTDEPEAWAEVYLDRDEDGQLLIQVSDSGPGIEPGEESSIFESGWSSKAAAHDRGYGLALVAQTVERLGGSIEITRGVGAVFTVALPGAGEQP</sequence>
<proteinExistence type="predicted"/>
<dbReference type="EC" id="2.7.13.3" evidence="3"/>
<evidence type="ECO:0000256" key="5">
    <source>
        <dbReference type="ARBA" id="ARBA00022553"/>
    </source>
</evidence>
<evidence type="ECO:0000256" key="3">
    <source>
        <dbReference type="ARBA" id="ARBA00012438"/>
    </source>
</evidence>
<dbReference type="EMBL" id="JACBZS010000001">
    <property type="protein sequence ID" value="NYI70665.1"/>
    <property type="molecule type" value="Genomic_DNA"/>
</dbReference>
<evidence type="ECO:0000256" key="7">
    <source>
        <dbReference type="ARBA" id="ARBA00022777"/>
    </source>
</evidence>
<evidence type="ECO:0000313" key="13">
    <source>
        <dbReference type="EMBL" id="NYI70665.1"/>
    </source>
</evidence>
<evidence type="ECO:0000256" key="2">
    <source>
        <dbReference type="ARBA" id="ARBA00004651"/>
    </source>
</evidence>
<dbReference type="PANTHER" id="PTHR43547">
    <property type="entry name" value="TWO-COMPONENT HISTIDINE KINASE"/>
    <property type="match status" value="1"/>
</dbReference>
<dbReference type="AlphaFoldDB" id="A0A7Z0D8A8"/>
<dbReference type="Pfam" id="PF17203">
    <property type="entry name" value="sCache_3_2"/>
    <property type="match status" value="1"/>
</dbReference>
<keyword evidence="10 11" id="KW-0472">Membrane</keyword>
<dbReference type="InterPro" id="IPR004358">
    <property type="entry name" value="Sig_transdc_His_kin-like_C"/>
</dbReference>
<comment type="catalytic activity">
    <reaction evidence="1">
        <text>ATP + protein L-histidine = ADP + protein N-phospho-L-histidine.</text>
        <dbReference type="EC" id="2.7.13.3"/>
    </reaction>
</comment>
<accession>A0A7Z0D8A8</accession>
<feature type="transmembrane region" description="Helical" evidence="11">
    <location>
        <begin position="194"/>
        <end position="216"/>
    </location>
</feature>
<dbReference type="SMART" id="SM00387">
    <property type="entry name" value="HATPase_c"/>
    <property type="match status" value="1"/>
</dbReference>
<keyword evidence="9" id="KW-0902">Two-component regulatory system</keyword>
<dbReference type="Proteomes" id="UP000527616">
    <property type="component" value="Unassembled WGS sequence"/>
</dbReference>
<dbReference type="Pfam" id="PF02518">
    <property type="entry name" value="HATPase_c"/>
    <property type="match status" value="1"/>
</dbReference>
<keyword evidence="13" id="KW-0808">Transferase</keyword>
<evidence type="ECO:0000256" key="10">
    <source>
        <dbReference type="ARBA" id="ARBA00023136"/>
    </source>
</evidence>
<dbReference type="InterPro" id="IPR029151">
    <property type="entry name" value="Sensor-like_sf"/>
</dbReference>
<dbReference type="InterPro" id="IPR036890">
    <property type="entry name" value="HATPase_C_sf"/>
</dbReference>
<comment type="subcellular location">
    <subcellularLocation>
        <location evidence="2">Cell membrane</location>
        <topology evidence="2">Multi-pass membrane protein</topology>
    </subcellularLocation>
</comment>
<dbReference type="InterPro" id="IPR033463">
    <property type="entry name" value="sCache_3"/>
</dbReference>
<dbReference type="PANTHER" id="PTHR43547:SF10">
    <property type="entry name" value="SENSOR HISTIDINE KINASE DCUS"/>
    <property type="match status" value="1"/>
</dbReference>
<comment type="caution">
    <text evidence="13">The sequence shown here is derived from an EMBL/GenBank/DDBJ whole genome shotgun (WGS) entry which is preliminary data.</text>
</comment>
<evidence type="ECO:0000256" key="1">
    <source>
        <dbReference type="ARBA" id="ARBA00000085"/>
    </source>
</evidence>
<name>A0A7Z0D8A8_9ACTN</name>
<evidence type="ECO:0000313" key="14">
    <source>
        <dbReference type="Proteomes" id="UP000527616"/>
    </source>
</evidence>
<organism evidence="13 14">
    <name type="scientific">Naumannella cuiyingiana</name>
    <dbReference type="NCBI Taxonomy" id="1347891"/>
    <lineage>
        <taxon>Bacteria</taxon>
        <taxon>Bacillati</taxon>
        <taxon>Actinomycetota</taxon>
        <taxon>Actinomycetes</taxon>
        <taxon>Propionibacteriales</taxon>
        <taxon>Propionibacteriaceae</taxon>
        <taxon>Naumannella</taxon>
    </lineage>
</organism>
<dbReference type="PROSITE" id="PS50109">
    <property type="entry name" value="HIS_KIN"/>
    <property type="match status" value="1"/>
</dbReference>
<evidence type="ECO:0000256" key="11">
    <source>
        <dbReference type="SAM" id="Phobius"/>
    </source>
</evidence>
<evidence type="ECO:0000256" key="6">
    <source>
        <dbReference type="ARBA" id="ARBA00022692"/>
    </source>
</evidence>
<keyword evidence="6 11" id="KW-0812">Transmembrane</keyword>
<evidence type="ECO:0000256" key="4">
    <source>
        <dbReference type="ARBA" id="ARBA00022475"/>
    </source>
</evidence>
<feature type="domain" description="Histidine kinase" evidence="12">
    <location>
        <begin position="351"/>
        <end position="551"/>
    </location>
</feature>
<dbReference type="SUPFAM" id="SSF55874">
    <property type="entry name" value="ATPase domain of HSP90 chaperone/DNA topoisomerase II/histidine kinase"/>
    <property type="match status" value="1"/>
</dbReference>
<keyword evidence="7 13" id="KW-0418">Kinase</keyword>
<evidence type="ECO:0000256" key="8">
    <source>
        <dbReference type="ARBA" id="ARBA00022989"/>
    </source>
</evidence>
<dbReference type="RefSeq" id="WP_179444595.1">
    <property type="nucleotide sequence ID" value="NZ_JACBZS010000001.1"/>
</dbReference>
<dbReference type="PRINTS" id="PR00344">
    <property type="entry name" value="BCTRLSENSOR"/>
</dbReference>
<keyword evidence="4" id="KW-1003">Cell membrane</keyword>
<dbReference type="Gene3D" id="3.30.450.20">
    <property type="entry name" value="PAS domain"/>
    <property type="match status" value="1"/>
</dbReference>
<dbReference type="Gene3D" id="3.30.565.10">
    <property type="entry name" value="Histidine kinase-like ATPase, C-terminal domain"/>
    <property type="match status" value="1"/>
</dbReference>
<dbReference type="SUPFAM" id="SSF103190">
    <property type="entry name" value="Sensory domain-like"/>
    <property type="match status" value="1"/>
</dbReference>
<dbReference type="InterPro" id="IPR005467">
    <property type="entry name" value="His_kinase_dom"/>
</dbReference>
<protein>
    <recommendedName>
        <fullName evidence="3">histidine kinase</fullName>
        <ecNumber evidence="3">2.7.13.3</ecNumber>
    </recommendedName>
</protein>